<dbReference type="Gene3D" id="2.120.10.30">
    <property type="entry name" value="TolB, C-terminal domain"/>
    <property type="match status" value="1"/>
</dbReference>
<gene>
    <name evidence="5" type="ORF">L228DRAFT_235308</name>
</gene>
<dbReference type="PANTHER" id="PTHR10907">
    <property type="entry name" value="REGUCALCIN"/>
    <property type="match status" value="1"/>
</dbReference>
<dbReference type="PANTHER" id="PTHR10907:SF47">
    <property type="entry name" value="REGUCALCIN"/>
    <property type="match status" value="1"/>
</dbReference>
<dbReference type="STRING" id="1328760.A0A165JGI0"/>
<sequence length="312" mass="34870">MADLKQWTINEPYLQLDCGLGEAPFYESATHTLRFVDIVKQKLHFVDLNKGPQSHKVLADLEHAIGTTADIEGSNDEFIAGAKHGFGIYNRKSGGFRYIKRVWDERDGDVASKEERMRFNDGAVDSRGRYWAGQMNDPKVKKPTDEGVLFRLDPDLTLHRMIKKVSIPNGIGWSADDKTMYFTDSPSGNIYAYDFDAESGSISNRRVFFHAEDGIEPDGFAIDEHGYIWTAQFGGGKVLRVSPDGKVVGQVNVPTRCPTCPGFVGDELFITSAAEEEPDKYPNSVRYAGSLFRVKVGVKGQKPHSFKYQASR</sequence>
<dbReference type="SUPFAM" id="SSF63829">
    <property type="entry name" value="Calcium-dependent phosphotriesterase"/>
    <property type="match status" value="1"/>
</dbReference>
<dbReference type="EMBL" id="KV407454">
    <property type="protein sequence ID" value="KZF26206.1"/>
    <property type="molecule type" value="Genomic_DNA"/>
</dbReference>
<comment type="cofactor">
    <cofactor evidence="3">
        <name>Zn(2+)</name>
        <dbReference type="ChEBI" id="CHEBI:29105"/>
    </cofactor>
    <text evidence="3">Binds 1 divalent metal cation per subunit.</text>
</comment>
<feature type="binding site" evidence="3">
    <location>
        <position position="120"/>
    </location>
    <ligand>
        <name>substrate</name>
    </ligand>
</feature>
<dbReference type="FunCoup" id="A0A165JGI0">
    <property type="interactions" value="41"/>
</dbReference>
<dbReference type="Proteomes" id="UP000076632">
    <property type="component" value="Unassembled WGS sequence"/>
</dbReference>
<accession>A0A165JGI0</accession>
<feature type="active site" description="Proton donor/acceptor" evidence="2">
    <location>
        <position position="218"/>
    </location>
</feature>
<feature type="binding site" evidence="3">
    <location>
        <position position="218"/>
    </location>
    <ligand>
        <name>a divalent metal cation</name>
        <dbReference type="ChEBI" id="CHEBI:60240"/>
    </ligand>
</feature>
<dbReference type="AlphaFoldDB" id="A0A165JGI0"/>
<reference evidence="5 6" key="1">
    <citation type="journal article" date="2016" name="Fungal Biol.">
        <title>The genome of Xylona heveae provides a window into fungal endophytism.</title>
        <authorList>
            <person name="Gazis R."/>
            <person name="Kuo A."/>
            <person name="Riley R."/>
            <person name="LaButti K."/>
            <person name="Lipzen A."/>
            <person name="Lin J."/>
            <person name="Amirebrahimi M."/>
            <person name="Hesse C.N."/>
            <person name="Spatafora J.W."/>
            <person name="Henrissat B."/>
            <person name="Hainaut M."/>
            <person name="Grigoriev I.V."/>
            <person name="Hibbett D.S."/>
        </authorList>
    </citation>
    <scope>NUCLEOTIDE SEQUENCE [LARGE SCALE GENOMIC DNA]</scope>
    <source>
        <strain evidence="5 6">TC161</strain>
    </source>
</reference>
<dbReference type="RefSeq" id="XP_018191761.1">
    <property type="nucleotide sequence ID" value="XM_018330707.1"/>
</dbReference>
<evidence type="ECO:0000256" key="2">
    <source>
        <dbReference type="PIRSR" id="PIRSR605511-1"/>
    </source>
</evidence>
<feature type="binding site" evidence="3">
    <location>
        <position position="22"/>
    </location>
    <ligand>
        <name>a divalent metal cation</name>
        <dbReference type="ChEBI" id="CHEBI:60240"/>
    </ligand>
</feature>
<evidence type="ECO:0000256" key="1">
    <source>
        <dbReference type="ARBA" id="ARBA00008853"/>
    </source>
</evidence>
<dbReference type="GO" id="GO:0004341">
    <property type="term" value="F:gluconolactonase activity"/>
    <property type="evidence" value="ECO:0007669"/>
    <property type="project" value="TreeGrafter"/>
</dbReference>
<proteinExistence type="inferred from homology"/>
<feature type="domain" description="SMP-30/Gluconolactonase/LRE-like region" evidence="4">
    <location>
        <begin position="20"/>
        <end position="273"/>
    </location>
</feature>
<evidence type="ECO:0000259" key="4">
    <source>
        <dbReference type="Pfam" id="PF08450"/>
    </source>
</evidence>
<dbReference type="Pfam" id="PF08450">
    <property type="entry name" value="SGL"/>
    <property type="match status" value="1"/>
</dbReference>
<dbReference type="InParanoid" id="A0A165JGI0"/>
<dbReference type="InterPro" id="IPR005511">
    <property type="entry name" value="SMP-30"/>
</dbReference>
<feature type="binding site" evidence="3">
    <location>
        <position position="118"/>
    </location>
    <ligand>
        <name>substrate</name>
    </ligand>
</feature>
<evidence type="ECO:0000313" key="5">
    <source>
        <dbReference type="EMBL" id="KZF26206.1"/>
    </source>
</evidence>
<evidence type="ECO:0000256" key="3">
    <source>
        <dbReference type="PIRSR" id="PIRSR605511-2"/>
    </source>
</evidence>
<keyword evidence="3" id="KW-0862">Zinc</keyword>
<evidence type="ECO:0000313" key="6">
    <source>
        <dbReference type="Proteomes" id="UP000076632"/>
    </source>
</evidence>
<dbReference type="PRINTS" id="PR01790">
    <property type="entry name" value="SMP30FAMILY"/>
</dbReference>
<dbReference type="InterPro" id="IPR013658">
    <property type="entry name" value="SGL"/>
</dbReference>
<keyword evidence="6" id="KW-1185">Reference proteome</keyword>
<dbReference type="OMA" id="WAGTMRY"/>
<feature type="binding site" evidence="3">
    <location>
        <position position="169"/>
    </location>
    <ligand>
        <name>a divalent metal cation</name>
        <dbReference type="ChEBI" id="CHEBI:60240"/>
    </ligand>
</feature>
<keyword evidence="3" id="KW-0479">Metal-binding</keyword>
<name>A0A165JGI0_XYLHT</name>
<protein>
    <recommendedName>
        <fullName evidence="4">SMP-30/Gluconolactonase/LRE-like region domain-containing protein</fullName>
    </recommendedName>
</protein>
<dbReference type="InterPro" id="IPR011042">
    <property type="entry name" value="6-blade_b-propeller_TolB-like"/>
</dbReference>
<dbReference type="GO" id="GO:0005509">
    <property type="term" value="F:calcium ion binding"/>
    <property type="evidence" value="ECO:0007669"/>
    <property type="project" value="TreeGrafter"/>
</dbReference>
<organism evidence="5 6">
    <name type="scientific">Xylona heveae (strain CBS 132557 / TC161)</name>
    <dbReference type="NCBI Taxonomy" id="1328760"/>
    <lineage>
        <taxon>Eukaryota</taxon>
        <taxon>Fungi</taxon>
        <taxon>Dikarya</taxon>
        <taxon>Ascomycota</taxon>
        <taxon>Pezizomycotina</taxon>
        <taxon>Xylonomycetes</taxon>
        <taxon>Xylonales</taxon>
        <taxon>Xylonaceae</taxon>
        <taxon>Xylona</taxon>
    </lineage>
</organism>
<dbReference type="GeneID" id="28895844"/>
<dbReference type="OrthoDB" id="423498at2759"/>
<comment type="similarity">
    <text evidence="1">Belongs to the SMP-30/CGR1 family.</text>
</comment>